<evidence type="ECO:0000256" key="1">
    <source>
        <dbReference type="SAM" id="Phobius"/>
    </source>
</evidence>
<dbReference type="Proteomes" id="UP001321421">
    <property type="component" value="Chromosome"/>
</dbReference>
<feature type="transmembrane region" description="Helical" evidence="1">
    <location>
        <begin position="41"/>
        <end position="58"/>
    </location>
</feature>
<gene>
    <name evidence="2" type="ORF">GCM10025872_04670</name>
</gene>
<evidence type="ECO:0000313" key="2">
    <source>
        <dbReference type="EMBL" id="BDZ56810.1"/>
    </source>
</evidence>
<sequence length="274" mass="27701">MAAASTLLGILAVDVWGPVLAPVRLATPAAGQVENATVAVFRLLLLANVVAVLVAAAGRAVRERSVVRRATTYTGVGLLLVPLAIGVVARESAPAAVQREPSPPARCTSVQGTPVCVHAAKADLLDDLAGAVDRVLTAASAPPGALGPAVVDDALGVQPDPATTALSLQTDQPDWVDWAAGDLAGRLAGVPACGRRGDAYGDAAGPAQDQLATSVAFARWIATAAGYTAPQLEGAPSSEAAARLRRLPDATVLGLLRDNGAQLRQCNLPSSAIR</sequence>
<name>A0ABN6YLE8_9MICO</name>
<keyword evidence="1" id="KW-1133">Transmembrane helix</keyword>
<evidence type="ECO:0000313" key="3">
    <source>
        <dbReference type="Proteomes" id="UP001321421"/>
    </source>
</evidence>
<dbReference type="RefSeq" id="WP_289232194.1">
    <property type="nucleotide sequence ID" value="NZ_AP027735.1"/>
</dbReference>
<reference evidence="3" key="1">
    <citation type="journal article" date="2019" name="Int. J. Syst. Evol. Microbiol.">
        <title>The Global Catalogue of Microorganisms (GCM) 10K type strain sequencing project: providing services to taxonomists for standard genome sequencing and annotation.</title>
        <authorList>
            <consortium name="The Broad Institute Genomics Platform"/>
            <consortium name="The Broad Institute Genome Sequencing Center for Infectious Disease"/>
            <person name="Wu L."/>
            <person name="Ma J."/>
        </authorList>
    </citation>
    <scope>NUCLEOTIDE SEQUENCE [LARGE SCALE GENOMIC DNA]</scope>
    <source>
        <strain evidence="3">NBRC 110608</strain>
    </source>
</reference>
<proteinExistence type="predicted"/>
<feature type="transmembrane region" description="Helical" evidence="1">
    <location>
        <begin position="70"/>
        <end position="89"/>
    </location>
</feature>
<keyword evidence="3" id="KW-1185">Reference proteome</keyword>
<dbReference type="EMBL" id="AP027735">
    <property type="protein sequence ID" value="BDZ56810.1"/>
    <property type="molecule type" value="Genomic_DNA"/>
</dbReference>
<protein>
    <submittedName>
        <fullName evidence="2">Uncharacterized protein</fullName>
    </submittedName>
</protein>
<keyword evidence="1" id="KW-0472">Membrane</keyword>
<organism evidence="2 3">
    <name type="scientific">Barrientosiimonas endolithica</name>
    <dbReference type="NCBI Taxonomy" id="1535208"/>
    <lineage>
        <taxon>Bacteria</taxon>
        <taxon>Bacillati</taxon>
        <taxon>Actinomycetota</taxon>
        <taxon>Actinomycetes</taxon>
        <taxon>Micrococcales</taxon>
        <taxon>Dermacoccaceae</taxon>
        <taxon>Barrientosiimonas</taxon>
    </lineage>
</organism>
<accession>A0ABN6YLE8</accession>
<keyword evidence="1" id="KW-0812">Transmembrane</keyword>